<comment type="caution">
    <text evidence="3">The sequence shown here is derived from an EMBL/GenBank/DDBJ whole genome shotgun (WGS) entry which is preliminary data.</text>
</comment>
<dbReference type="EMBL" id="JBHRZG010000024">
    <property type="protein sequence ID" value="MFC3834713.1"/>
    <property type="molecule type" value="Genomic_DNA"/>
</dbReference>
<dbReference type="InterPro" id="IPR003607">
    <property type="entry name" value="HD/PDEase_dom"/>
</dbReference>
<reference evidence="4" key="1">
    <citation type="journal article" date="2019" name="Int. J. Syst. Evol. Microbiol.">
        <title>The Global Catalogue of Microorganisms (GCM) 10K type strain sequencing project: providing services to taxonomists for standard genome sequencing and annotation.</title>
        <authorList>
            <consortium name="The Broad Institute Genomics Platform"/>
            <consortium name="The Broad Institute Genome Sequencing Center for Infectious Disease"/>
            <person name="Wu L."/>
            <person name="Ma J."/>
        </authorList>
    </citation>
    <scope>NUCLEOTIDE SEQUENCE [LARGE SCALE GENOMIC DNA]</scope>
    <source>
        <strain evidence="4">CCTCC AB 2017081</strain>
    </source>
</reference>
<sequence length="335" mass="36105">MFGRRPKTTVPSTPPETRAGSADTPDATRVLADLLARPTQEGILEAALVHAARLLGGRVAAYAIVRRGQDTVGAVHNYSRALVGVALSGPWSTLRTRLLSDGTRELYEQNSPDLQSLLTECGMKAVTLSLVVPISDRGHYVGALVLDRSGDEGVTPTAQEAVTRWAAAIAPLLGILDSREDWKHAARQITGAVVEAIESREFDALGHAQAVATLSLKIGQQIGLADRELEELWYAATMHDIGKIHGEPGHALVGANFLHGVGHLSEAQRAVRHHHERWDGQGEPDRLTGEDIPLYARILAVANAYVRLGGIERVRSQAGRSLDPRLVSSLEKLDL</sequence>
<dbReference type="Gene3D" id="1.10.3210.10">
    <property type="entry name" value="Hypothetical protein af1432"/>
    <property type="match status" value="2"/>
</dbReference>
<evidence type="ECO:0000259" key="2">
    <source>
        <dbReference type="PROSITE" id="PS51832"/>
    </source>
</evidence>
<protein>
    <submittedName>
        <fullName evidence="3">HD-GYP domain-containing protein</fullName>
        <ecNumber evidence="3">3.1.4.-</ecNumber>
    </submittedName>
</protein>
<dbReference type="SUPFAM" id="SSF109604">
    <property type="entry name" value="HD-domain/PDEase-like"/>
    <property type="match status" value="1"/>
</dbReference>
<dbReference type="PANTHER" id="PTHR45228:SF4">
    <property type="entry name" value="LIPOPROTEIN"/>
    <property type="match status" value="1"/>
</dbReference>
<keyword evidence="3" id="KW-0378">Hydrolase</keyword>
<evidence type="ECO:0000256" key="1">
    <source>
        <dbReference type="SAM" id="MobiDB-lite"/>
    </source>
</evidence>
<gene>
    <name evidence="3" type="ORF">ACFOSB_17790</name>
</gene>
<evidence type="ECO:0000313" key="3">
    <source>
        <dbReference type="EMBL" id="MFC3834713.1"/>
    </source>
</evidence>
<dbReference type="EC" id="3.1.4.-" evidence="3"/>
<dbReference type="GO" id="GO:0016787">
    <property type="term" value="F:hydrolase activity"/>
    <property type="evidence" value="ECO:0007669"/>
    <property type="project" value="UniProtKB-KW"/>
</dbReference>
<name>A0ABV7ZBE2_9DEIO</name>
<feature type="domain" description="HD-GYP" evidence="2">
    <location>
        <begin position="159"/>
        <end position="335"/>
    </location>
</feature>
<dbReference type="RefSeq" id="WP_322472292.1">
    <property type="nucleotide sequence ID" value="NZ_JBHRZG010000024.1"/>
</dbReference>
<dbReference type="InterPro" id="IPR006674">
    <property type="entry name" value="HD_domain"/>
</dbReference>
<dbReference type="InterPro" id="IPR052020">
    <property type="entry name" value="Cyclic_di-GMP/3'3'-cGAMP_PDE"/>
</dbReference>
<organism evidence="3 4">
    <name type="scientific">Deinococcus rufus</name>
    <dbReference type="NCBI Taxonomy" id="2136097"/>
    <lineage>
        <taxon>Bacteria</taxon>
        <taxon>Thermotogati</taxon>
        <taxon>Deinococcota</taxon>
        <taxon>Deinococci</taxon>
        <taxon>Deinococcales</taxon>
        <taxon>Deinococcaceae</taxon>
        <taxon>Deinococcus</taxon>
    </lineage>
</organism>
<dbReference type="Proteomes" id="UP001595803">
    <property type="component" value="Unassembled WGS sequence"/>
</dbReference>
<keyword evidence="4" id="KW-1185">Reference proteome</keyword>
<dbReference type="Pfam" id="PF01966">
    <property type="entry name" value="HD"/>
    <property type="match status" value="1"/>
</dbReference>
<dbReference type="InterPro" id="IPR037522">
    <property type="entry name" value="HD_GYP_dom"/>
</dbReference>
<feature type="region of interest" description="Disordered" evidence="1">
    <location>
        <begin position="1"/>
        <end position="25"/>
    </location>
</feature>
<evidence type="ECO:0000313" key="4">
    <source>
        <dbReference type="Proteomes" id="UP001595803"/>
    </source>
</evidence>
<accession>A0ABV7ZBE2</accession>
<dbReference type="SMART" id="SM00471">
    <property type="entry name" value="HDc"/>
    <property type="match status" value="1"/>
</dbReference>
<dbReference type="PANTHER" id="PTHR45228">
    <property type="entry name" value="CYCLIC DI-GMP PHOSPHODIESTERASE TM_0186-RELATED"/>
    <property type="match status" value="1"/>
</dbReference>
<dbReference type="PROSITE" id="PS51832">
    <property type="entry name" value="HD_GYP"/>
    <property type="match status" value="1"/>
</dbReference>
<proteinExistence type="predicted"/>
<dbReference type="CDD" id="cd00077">
    <property type="entry name" value="HDc"/>
    <property type="match status" value="1"/>
</dbReference>